<dbReference type="Proteomes" id="UP000887540">
    <property type="component" value="Unplaced"/>
</dbReference>
<evidence type="ECO:0000313" key="1">
    <source>
        <dbReference type="Proteomes" id="UP000887540"/>
    </source>
</evidence>
<organism evidence="1 2">
    <name type="scientific">Acrobeloides nanus</name>
    <dbReference type="NCBI Taxonomy" id="290746"/>
    <lineage>
        <taxon>Eukaryota</taxon>
        <taxon>Metazoa</taxon>
        <taxon>Ecdysozoa</taxon>
        <taxon>Nematoda</taxon>
        <taxon>Chromadorea</taxon>
        <taxon>Rhabditida</taxon>
        <taxon>Tylenchina</taxon>
        <taxon>Cephalobomorpha</taxon>
        <taxon>Cephaloboidea</taxon>
        <taxon>Cephalobidae</taxon>
        <taxon>Acrobeloides</taxon>
    </lineage>
</organism>
<evidence type="ECO:0000313" key="2">
    <source>
        <dbReference type="WBParaSite" id="ACRNAN_scaffold11599.g18505.t1"/>
    </source>
</evidence>
<keyword evidence="1" id="KW-1185">Reference proteome</keyword>
<accession>A0A914CKI1</accession>
<dbReference type="AlphaFoldDB" id="A0A914CKI1"/>
<reference evidence="2" key="1">
    <citation type="submission" date="2022-11" db="UniProtKB">
        <authorList>
            <consortium name="WormBaseParasite"/>
        </authorList>
    </citation>
    <scope>IDENTIFICATION</scope>
</reference>
<proteinExistence type="predicted"/>
<dbReference type="WBParaSite" id="ACRNAN_scaffold11599.g18505.t1">
    <property type="protein sequence ID" value="ACRNAN_scaffold11599.g18505.t1"/>
    <property type="gene ID" value="ACRNAN_scaffold11599.g18505"/>
</dbReference>
<sequence length="84" mass="9543">METNPSNNIQLKEAPQTQKTPNVATMVVLEFGEDPLQLVCPHCYCHVITHTKYRLGLMMFTTIVQIVIDGWEDIADLVQEKLLS</sequence>
<protein>
    <submittedName>
        <fullName evidence="2">Uncharacterized protein</fullName>
    </submittedName>
</protein>
<name>A0A914CKI1_9BILA</name>